<comment type="caution">
    <text evidence="1">The sequence shown here is derived from an EMBL/GenBank/DDBJ whole genome shotgun (WGS) entry which is preliminary data.</text>
</comment>
<reference evidence="1 2" key="1">
    <citation type="journal article" date="2020" name="Phytopathology">
        <title>Genome Sequence Resources of Colletotrichum truncatum, C. plurivorum, C. musicola, and C. sojae: Four Species Pathogenic to Soybean (Glycine max).</title>
        <authorList>
            <person name="Rogerio F."/>
            <person name="Boufleur T.R."/>
            <person name="Ciampi-Guillardi M."/>
            <person name="Sukno S.A."/>
            <person name="Thon M.R."/>
            <person name="Massola Junior N.S."/>
            <person name="Baroncelli R."/>
        </authorList>
    </citation>
    <scope>NUCLEOTIDE SEQUENCE [LARGE SCALE GENOMIC DNA]</scope>
    <source>
        <strain evidence="1 2">CMES1059</strain>
    </source>
</reference>
<evidence type="ECO:0000313" key="2">
    <source>
        <dbReference type="Proteomes" id="UP000805649"/>
    </source>
</evidence>
<sequence length="371" mass="41844">MASDETSERVLGEIKAELAVTPYRFTSAHLLTGGTANFIYQAKLEQPLPNGTIEVAIKHGEGFVRQSPNFKLTTSRCRVEESCLKYLESFPPHIGSKVSVGTPKLFYFNEKTNTQVQEYQPDPLSLKLYALKFYHSASSEETKDQCLEIGYGVGKWLREFHSWSNSPDQVKLREIAAANKDLQSIKHWLNYQQLPSAIERHPSVFGECADVFADILDKSAKELENEKNLQVIHGDFWTGNVLLRGQPWTSGHIRLFVVDWEMFQLALAPFDLGQMIAELYELKLFKDIDAGLWLIQGFVKGYGAVDDDFAFKTLLQVGVHLVSIGTTVQGWGTAEQVESVAIAGKDILLNAWSKQREWFNNHPLGCILSRN</sequence>
<organism evidence="1 2">
    <name type="scientific">Colletotrichum truncatum</name>
    <name type="common">Anthracnose fungus</name>
    <name type="synonym">Colletotrichum capsici</name>
    <dbReference type="NCBI Taxonomy" id="5467"/>
    <lineage>
        <taxon>Eukaryota</taxon>
        <taxon>Fungi</taxon>
        <taxon>Dikarya</taxon>
        <taxon>Ascomycota</taxon>
        <taxon>Pezizomycotina</taxon>
        <taxon>Sordariomycetes</taxon>
        <taxon>Hypocreomycetidae</taxon>
        <taxon>Glomerellales</taxon>
        <taxon>Glomerellaceae</taxon>
        <taxon>Colletotrichum</taxon>
        <taxon>Colletotrichum truncatum species complex</taxon>
    </lineage>
</organism>
<protein>
    <submittedName>
        <fullName evidence="1">Phosphotransferase enzyme family protein</fullName>
    </submittedName>
</protein>
<evidence type="ECO:0000313" key="1">
    <source>
        <dbReference type="EMBL" id="KAL0930781.1"/>
    </source>
</evidence>
<proteinExistence type="predicted"/>
<gene>
    <name evidence="1" type="ORF">CTRU02_213516</name>
</gene>
<dbReference type="EMBL" id="VUJX02000010">
    <property type="protein sequence ID" value="KAL0930781.1"/>
    <property type="molecule type" value="Genomic_DNA"/>
</dbReference>
<keyword evidence="2" id="KW-1185">Reference proteome</keyword>
<accession>A0ACC3YG12</accession>
<name>A0ACC3YG12_COLTU</name>
<dbReference type="Proteomes" id="UP000805649">
    <property type="component" value="Unassembled WGS sequence"/>
</dbReference>